<comment type="caution">
    <text evidence="17">The sequence shown here is derived from an EMBL/GenBank/DDBJ whole genome shotgun (WGS) entry which is preliminary data.</text>
</comment>
<evidence type="ECO:0000256" key="1">
    <source>
        <dbReference type="ARBA" id="ARBA00000900"/>
    </source>
</evidence>
<evidence type="ECO:0000256" key="5">
    <source>
        <dbReference type="ARBA" id="ARBA00022679"/>
    </source>
</evidence>
<dbReference type="EMBL" id="VEPZ02000181">
    <property type="protein sequence ID" value="KAE8731852.1"/>
    <property type="molecule type" value="Genomic_DNA"/>
</dbReference>
<dbReference type="PANTHER" id="PTHR46913:SF23">
    <property type="entry name" value="E3 UBIQUITIN-PROTEIN LIGASE RHA4A-RELATED"/>
    <property type="match status" value="1"/>
</dbReference>
<dbReference type="InterPro" id="IPR013083">
    <property type="entry name" value="Znf_RING/FYVE/PHD"/>
</dbReference>
<dbReference type="PROSITE" id="PS50089">
    <property type="entry name" value="ZF_RING_2"/>
    <property type="match status" value="1"/>
</dbReference>
<dbReference type="Pfam" id="PF13639">
    <property type="entry name" value="zf-RING_2"/>
    <property type="match status" value="1"/>
</dbReference>
<evidence type="ECO:0000256" key="4">
    <source>
        <dbReference type="ARBA" id="ARBA00012483"/>
    </source>
</evidence>
<keyword evidence="9" id="KW-0833">Ubl conjugation pathway</keyword>
<evidence type="ECO:0000256" key="11">
    <source>
        <dbReference type="ARBA" id="ARBA00022989"/>
    </source>
</evidence>
<sequence length="203" mass="22980">MFYLFYLRSQRADWSSLRMRTSPGLDSDISMAMAELGLKKEVREMLPIIIYKEAFSIRDTQCSVCLGDYQEEDKLQQIPACGHTFHMDCIDHWLANHATCPLCRLSVIASPKAPDKLPITRAANSYELAVQPVSQSFGETQGVRPLAQTIGDARISEHNGNERDCVDQRREFRDARDETSEHEGSRRISGNFISSHVVLGNFI</sequence>
<comment type="catalytic activity">
    <reaction evidence="1">
        <text>S-ubiquitinyl-[E2 ubiquitin-conjugating enzyme]-L-cysteine + [acceptor protein]-L-lysine = [E2 ubiquitin-conjugating enzyme]-L-cysteine + N(6)-ubiquitinyl-[acceptor protein]-L-lysine.</text>
        <dbReference type="EC" id="2.3.2.27"/>
    </reaction>
</comment>
<keyword evidence="12" id="KW-0472">Membrane</keyword>
<organism evidence="17 18">
    <name type="scientific">Hibiscus syriacus</name>
    <name type="common">Rose of Sharon</name>
    <dbReference type="NCBI Taxonomy" id="106335"/>
    <lineage>
        <taxon>Eukaryota</taxon>
        <taxon>Viridiplantae</taxon>
        <taxon>Streptophyta</taxon>
        <taxon>Embryophyta</taxon>
        <taxon>Tracheophyta</taxon>
        <taxon>Spermatophyta</taxon>
        <taxon>Magnoliopsida</taxon>
        <taxon>eudicotyledons</taxon>
        <taxon>Gunneridae</taxon>
        <taxon>Pentapetalae</taxon>
        <taxon>rosids</taxon>
        <taxon>malvids</taxon>
        <taxon>Malvales</taxon>
        <taxon>Malvaceae</taxon>
        <taxon>Malvoideae</taxon>
        <taxon>Hibiscus</taxon>
    </lineage>
</organism>
<comment type="pathway">
    <text evidence="3">Protein modification; protein ubiquitination.</text>
</comment>
<evidence type="ECO:0000256" key="7">
    <source>
        <dbReference type="ARBA" id="ARBA00022723"/>
    </source>
</evidence>
<evidence type="ECO:0000256" key="8">
    <source>
        <dbReference type="ARBA" id="ARBA00022771"/>
    </source>
</evidence>
<dbReference type="CDD" id="cd16461">
    <property type="entry name" value="RING-H2_EL5-like"/>
    <property type="match status" value="1"/>
</dbReference>
<dbReference type="GO" id="GO:0016020">
    <property type="term" value="C:membrane"/>
    <property type="evidence" value="ECO:0007669"/>
    <property type="project" value="UniProtKB-SubCell"/>
</dbReference>
<protein>
    <recommendedName>
        <fullName evidence="4">RING-type E3 ubiquitin transferase</fullName>
        <ecNumber evidence="4">2.3.2.27</ecNumber>
    </recommendedName>
</protein>
<feature type="domain" description="RING-type" evidence="16">
    <location>
        <begin position="62"/>
        <end position="104"/>
    </location>
</feature>
<proteinExistence type="inferred from homology"/>
<keyword evidence="10" id="KW-0862">Zinc</keyword>
<evidence type="ECO:0000313" key="17">
    <source>
        <dbReference type="EMBL" id="KAE8731852.1"/>
    </source>
</evidence>
<evidence type="ECO:0000256" key="14">
    <source>
        <dbReference type="PROSITE-ProRule" id="PRU00175"/>
    </source>
</evidence>
<accession>A0A6A3CWY7</accession>
<evidence type="ECO:0000313" key="18">
    <source>
        <dbReference type="Proteomes" id="UP000436088"/>
    </source>
</evidence>
<dbReference type="GO" id="GO:0061630">
    <property type="term" value="F:ubiquitin protein ligase activity"/>
    <property type="evidence" value="ECO:0007669"/>
    <property type="project" value="UniProtKB-EC"/>
</dbReference>
<gene>
    <name evidence="17" type="ORF">F3Y22_tig00002511pilonHSYRG00426</name>
</gene>
<reference evidence="17" key="1">
    <citation type="submission" date="2019-09" db="EMBL/GenBank/DDBJ databases">
        <title>Draft genome information of white flower Hibiscus syriacus.</title>
        <authorList>
            <person name="Kim Y.-M."/>
        </authorList>
    </citation>
    <scope>NUCLEOTIDE SEQUENCE [LARGE SCALE GENOMIC DNA]</scope>
    <source>
        <strain evidence="17">YM2019G1</strain>
    </source>
</reference>
<dbReference type="Proteomes" id="UP000436088">
    <property type="component" value="Unassembled WGS sequence"/>
</dbReference>
<keyword evidence="6" id="KW-0812">Transmembrane</keyword>
<dbReference type="AlphaFoldDB" id="A0A6A3CWY7"/>
<evidence type="ECO:0000256" key="9">
    <source>
        <dbReference type="ARBA" id="ARBA00022786"/>
    </source>
</evidence>
<evidence type="ECO:0000259" key="16">
    <source>
        <dbReference type="PROSITE" id="PS50089"/>
    </source>
</evidence>
<dbReference type="PANTHER" id="PTHR46913">
    <property type="entry name" value="RING-H2 FINGER PROTEIN ATL16"/>
    <property type="match status" value="1"/>
</dbReference>
<evidence type="ECO:0000256" key="12">
    <source>
        <dbReference type="ARBA" id="ARBA00023136"/>
    </source>
</evidence>
<dbReference type="GO" id="GO:0008270">
    <property type="term" value="F:zinc ion binding"/>
    <property type="evidence" value="ECO:0007669"/>
    <property type="project" value="UniProtKB-KW"/>
</dbReference>
<evidence type="ECO:0000256" key="6">
    <source>
        <dbReference type="ARBA" id="ARBA00022692"/>
    </source>
</evidence>
<dbReference type="SMART" id="SM00184">
    <property type="entry name" value="RING"/>
    <property type="match status" value="1"/>
</dbReference>
<dbReference type="FunFam" id="3.30.40.10:FF:000503">
    <property type="entry name" value="RING-H2 finger protein ATL7"/>
    <property type="match status" value="1"/>
</dbReference>
<name>A0A6A3CWY7_HIBSY</name>
<dbReference type="GO" id="GO:0016567">
    <property type="term" value="P:protein ubiquitination"/>
    <property type="evidence" value="ECO:0007669"/>
    <property type="project" value="InterPro"/>
</dbReference>
<comment type="subcellular location">
    <subcellularLocation>
        <location evidence="2">Membrane</location>
        <topology evidence="2">Single-pass membrane protein</topology>
    </subcellularLocation>
</comment>
<comment type="similarity">
    <text evidence="13">Belongs to the RING-type zinc finger family. ATL subfamily.</text>
</comment>
<dbReference type="SUPFAM" id="SSF57850">
    <property type="entry name" value="RING/U-box"/>
    <property type="match status" value="1"/>
</dbReference>
<evidence type="ECO:0000256" key="2">
    <source>
        <dbReference type="ARBA" id="ARBA00004167"/>
    </source>
</evidence>
<keyword evidence="11" id="KW-1133">Transmembrane helix</keyword>
<dbReference type="Gene3D" id="3.30.40.10">
    <property type="entry name" value="Zinc/RING finger domain, C3HC4 (zinc finger)"/>
    <property type="match status" value="1"/>
</dbReference>
<evidence type="ECO:0000256" key="10">
    <source>
        <dbReference type="ARBA" id="ARBA00022833"/>
    </source>
</evidence>
<keyword evidence="5" id="KW-0808">Transferase</keyword>
<keyword evidence="7" id="KW-0479">Metal-binding</keyword>
<evidence type="ECO:0000256" key="3">
    <source>
        <dbReference type="ARBA" id="ARBA00004906"/>
    </source>
</evidence>
<evidence type="ECO:0000256" key="15">
    <source>
        <dbReference type="SAM" id="MobiDB-lite"/>
    </source>
</evidence>
<dbReference type="InterPro" id="IPR044600">
    <property type="entry name" value="ATL1/ATL16-like"/>
</dbReference>
<dbReference type="InterPro" id="IPR001841">
    <property type="entry name" value="Znf_RING"/>
</dbReference>
<feature type="region of interest" description="Disordered" evidence="15">
    <location>
        <begin position="157"/>
        <end position="186"/>
    </location>
</feature>
<keyword evidence="18" id="KW-1185">Reference proteome</keyword>
<dbReference type="EC" id="2.3.2.27" evidence="4"/>
<evidence type="ECO:0000256" key="13">
    <source>
        <dbReference type="ARBA" id="ARBA00024209"/>
    </source>
</evidence>
<keyword evidence="8 14" id="KW-0863">Zinc-finger</keyword>